<evidence type="ECO:0000256" key="1">
    <source>
        <dbReference type="ARBA" id="ARBA00008901"/>
    </source>
</evidence>
<keyword evidence="4" id="KW-1185">Reference proteome</keyword>
<gene>
    <name evidence="3" type="ORF">NLS_LOCUS2882</name>
</gene>
<dbReference type="PROSITE" id="PS51180">
    <property type="entry name" value="BRO1"/>
    <property type="match status" value="1"/>
</dbReference>
<accession>A0A3P6T7C9</accession>
<dbReference type="PANTHER" id="PTHR23032">
    <property type="entry name" value="BRO1 DOMAIN-CONTAINING PROTEIN BROX"/>
    <property type="match status" value="1"/>
</dbReference>
<evidence type="ECO:0000259" key="2">
    <source>
        <dbReference type="PROSITE" id="PS51180"/>
    </source>
</evidence>
<dbReference type="SMART" id="SM01041">
    <property type="entry name" value="BRO1"/>
    <property type="match status" value="1"/>
</dbReference>
<dbReference type="STRING" id="42156.A0A3P6T7C9"/>
<evidence type="ECO:0000313" key="4">
    <source>
        <dbReference type="Proteomes" id="UP000277928"/>
    </source>
</evidence>
<evidence type="ECO:0000313" key="3">
    <source>
        <dbReference type="EMBL" id="VDK75370.1"/>
    </source>
</evidence>
<dbReference type="EMBL" id="UYRX01000142">
    <property type="protein sequence ID" value="VDK75370.1"/>
    <property type="molecule type" value="Genomic_DNA"/>
</dbReference>
<dbReference type="Proteomes" id="UP000277928">
    <property type="component" value="Unassembled WGS sequence"/>
</dbReference>
<name>A0A3P6T7C9_LITSI</name>
<dbReference type="Gene3D" id="1.25.40.280">
    <property type="entry name" value="alix/aip1 like domains"/>
    <property type="match status" value="1"/>
</dbReference>
<proteinExistence type="inferred from homology"/>
<comment type="similarity">
    <text evidence="1">Belongs to the BROX family.</text>
</comment>
<dbReference type="InterPro" id="IPR038898">
    <property type="entry name" value="BROX"/>
</dbReference>
<organism evidence="3 4">
    <name type="scientific">Litomosoides sigmodontis</name>
    <name type="common">Filarial nematode worm</name>
    <dbReference type="NCBI Taxonomy" id="42156"/>
    <lineage>
        <taxon>Eukaryota</taxon>
        <taxon>Metazoa</taxon>
        <taxon>Ecdysozoa</taxon>
        <taxon>Nematoda</taxon>
        <taxon>Chromadorea</taxon>
        <taxon>Rhabditida</taxon>
        <taxon>Spirurina</taxon>
        <taxon>Spiruromorpha</taxon>
        <taxon>Filarioidea</taxon>
        <taxon>Onchocercidae</taxon>
        <taxon>Litomosoides</taxon>
    </lineage>
</organism>
<sequence>MAHWFHRNPIKATEHVDFQLKSILTTPQASKICNELRLRRNHLLDHFKNASNDLDLLNENFKQYLSLFSGFVFAVNSGKDTDAKTSKLSTIIRFRWTNSMLGMEATEASDSWYEVLNMCVNMALWLSKHAAWIAAKDEVFEGDAKKAHTCLRRSAGILIFVRENAGKVTGLISFPGSDFDPAVLTAYIHQFTAEAQEITVARAIELKHSAGIITALAYETSHLFMQADQSLGKLDQSLFGKWRYYLQFKSQIYTAFAYAFLGESLLSEDKCGDAIRACREGVSCFDVAVDFAGKYRKTNGPGATAKPESHLFFRRIRPLLERHTEKAERENGFIYHQKVPDMCPELEGKPTFGLVEAEPFVMPNMSPLWTQAVYEAFDLSKAKMPDFSRVKRSGKSLSPVQEEKVYETERDPNNALTCTYFLEKERSCKWVKYRYSIFHVKFAGIRVKRTSDITSLSYNLALIRLWLCTACNSCRDVCILDFCSFVLSR</sequence>
<protein>
    <recommendedName>
        <fullName evidence="2">BRO1 domain-containing protein</fullName>
    </recommendedName>
</protein>
<dbReference type="AlphaFoldDB" id="A0A3P6T7C9"/>
<dbReference type="OMA" id="YNYCGEN"/>
<dbReference type="Pfam" id="PF03097">
    <property type="entry name" value="BRO1"/>
    <property type="match status" value="1"/>
</dbReference>
<dbReference type="InterPro" id="IPR004328">
    <property type="entry name" value="BRO1_dom"/>
</dbReference>
<dbReference type="InterPro" id="IPR038499">
    <property type="entry name" value="BRO1_sf"/>
</dbReference>
<dbReference type="OrthoDB" id="10266451at2759"/>
<dbReference type="PANTHER" id="PTHR23032:SF13">
    <property type="entry name" value="BRO1 DOMAIN-CONTAINING PROTEIN BROX"/>
    <property type="match status" value="1"/>
</dbReference>
<feature type="domain" description="BRO1" evidence="2">
    <location>
        <begin position="1"/>
        <end position="393"/>
    </location>
</feature>
<reference evidence="3 4" key="1">
    <citation type="submission" date="2018-08" db="EMBL/GenBank/DDBJ databases">
        <authorList>
            <person name="Laetsch R D."/>
            <person name="Stevens L."/>
            <person name="Kumar S."/>
            <person name="Blaxter L. M."/>
        </authorList>
    </citation>
    <scope>NUCLEOTIDE SEQUENCE [LARGE SCALE GENOMIC DNA]</scope>
</reference>